<dbReference type="EC" id="6.1.1.16" evidence="13"/>
<dbReference type="Gene3D" id="3.40.50.620">
    <property type="entry name" value="HUPs"/>
    <property type="match status" value="1"/>
</dbReference>
<reference evidence="15 16" key="1">
    <citation type="submission" date="2024-02" db="EMBL/GenBank/DDBJ databases">
        <title>A novel Wenzhouxiangellaceae bacterium, isolated from coastal sediments.</title>
        <authorList>
            <person name="Du Z.-J."/>
            <person name="Ye Y.-Q."/>
            <person name="Zhang X.-Y."/>
        </authorList>
    </citation>
    <scope>NUCLEOTIDE SEQUENCE [LARGE SCALE GENOMIC DNA]</scope>
    <source>
        <strain evidence="15 16">CH-27</strain>
    </source>
</reference>
<dbReference type="FunFam" id="3.40.50.620:FF:000068">
    <property type="entry name" value="Cysteine--tRNA ligase"/>
    <property type="match status" value="1"/>
</dbReference>
<keyword evidence="16" id="KW-1185">Reference proteome</keyword>
<dbReference type="HAMAP" id="MF_00041">
    <property type="entry name" value="Cys_tRNA_synth"/>
    <property type="match status" value="1"/>
</dbReference>
<dbReference type="GO" id="GO:0005829">
    <property type="term" value="C:cytosol"/>
    <property type="evidence" value="ECO:0007669"/>
    <property type="project" value="TreeGrafter"/>
</dbReference>
<dbReference type="InterPro" id="IPR024909">
    <property type="entry name" value="Cys-tRNA/MSH_ligase"/>
</dbReference>
<dbReference type="Gene3D" id="1.20.120.1910">
    <property type="entry name" value="Cysteine-tRNA ligase, C-terminal anti-codon recognition domain"/>
    <property type="match status" value="1"/>
</dbReference>
<evidence type="ECO:0000256" key="2">
    <source>
        <dbReference type="ARBA" id="ARBA00005594"/>
    </source>
</evidence>
<evidence type="ECO:0000259" key="14">
    <source>
        <dbReference type="SMART" id="SM00840"/>
    </source>
</evidence>
<name>A0AAW9RAE6_9GAMM</name>
<gene>
    <name evidence="13 15" type="primary">cysS</name>
    <name evidence="15" type="ORF">V3330_04305</name>
</gene>
<evidence type="ECO:0000256" key="4">
    <source>
        <dbReference type="ARBA" id="ARBA00022490"/>
    </source>
</evidence>
<comment type="similarity">
    <text evidence="2 13">Belongs to the class-I aminoacyl-tRNA synthetase family.</text>
</comment>
<evidence type="ECO:0000313" key="16">
    <source>
        <dbReference type="Proteomes" id="UP001359886"/>
    </source>
</evidence>
<feature type="domain" description="Cysteinyl-tRNA synthetase class Ia DALR" evidence="14">
    <location>
        <begin position="355"/>
        <end position="414"/>
    </location>
</feature>
<comment type="catalytic activity">
    <reaction evidence="12 13">
        <text>tRNA(Cys) + L-cysteine + ATP = L-cysteinyl-tRNA(Cys) + AMP + diphosphate</text>
        <dbReference type="Rhea" id="RHEA:17773"/>
        <dbReference type="Rhea" id="RHEA-COMP:9661"/>
        <dbReference type="Rhea" id="RHEA-COMP:9679"/>
        <dbReference type="ChEBI" id="CHEBI:30616"/>
        <dbReference type="ChEBI" id="CHEBI:33019"/>
        <dbReference type="ChEBI" id="CHEBI:35235"/>
        <dbReference type="ChEBI" id="CHEBI:78442"/>
        <dbReference type="ChEBI" id="CHEBI:78517"/>
        <dbReference type="ChEBI" id="CHEBI:456215"/>
        <dbReference type="EC" id="6.1.1.16"/>
    </reaction>
</comment>
<dbReference type="SMART" id="SM00840">
    <property type="entry name" value="DALR_2"/>
    <property type="match status" value="1"/>
</dbReference>
<keyword evidence="4 13" id="KW-0963">Cytoplasm</keyword>
<dbReference type="InterPro" id="IPR014729">
    <property type="entry name" value="Rossmann-like_a/b/a_fold"/>
</dbReference>
<dbReference type="PANTHER" id="PTHR10890">
    <property type="entry name" value="CYSTEINYL-TRNA SYNTHETASE"/>
    <property type="match status" value="1"/>
</dbReference>
<comment type="subunit">
    <text evidence="3 13">Monomer.</text>
</comment>
<keyword evidence="10 13" id="KW-0648">Protein biosynthesis</keyword>
<feature type="binding site" evidence="13">
    <location>
        <position position="41"/>
    </location>
    <ligand>
        <name>Zn(2+)</name>
        <dbReference type="ChEBI" id="CHEBI:29105"/>
    </ligand>
</feature>
<evidence type="ECO:0000256" key="1">
    <source>
        <dbReference type="ARBA" id="ARBA00004496"/>
    </source>
</evidence>
<evidence type="ECO:0000256" key="6">
    <source>
        <dbReference type="ARBA" id="ARBA00022723"/>
    </source>
</evidence>
<dbReference type="InterPro" id="IPR009080">
    <property type="entry name" value="tRNAsynth_Ia_anticodon-bd"/>
</dbReference>
<dbReference type="GO" id="GO:0008270">
    <property type="term" value="F:zinc ion binding"/>
    <property type="evidence" value="ECO:0007669"/>
    <property type="project" value="UniProtKB-UniRule"/>
</dbReference>
<dbReference type="GO" id="GO:0005524">
    <property type="term" value="F:ATP binding"/>
    <property type="evidence" value="ECO:0007669"/>
    <property type="project" value="UniProtKB-UniRule"/>
</dbReference>
<dbReference type="PRINTS" id="PR00983">
    <property type="entry name" value="TRNASYNTHCYS"/>
</dbReference>
<dbReference type="InterPro" id="IPR015273">
    <property type="entry name" value="Cys-tRNA-synt_Ia_DALR"/>
</dbReference>
<comment type="cofactor">
    <cofactor evidence="13">
        <name>Zn(2+)</name>
        <dbReference type="ChEBI" id="CHEBI:29105"/>
    </cofactor>
    <text evidence="13">Binds 1 zinc ion per subunit.</text>
</comment>
<dbReference type="Pfam" id="PF09190">
    <property type="entry name" value="DALR_2"/>
    <property type="match status" value="1"/>
</dbReference>
<evidence type="ECO:0000313" key="15">
    <source>
        <dbReference type="EMBL" id="MEJ8566843.1"/>
    </source>
</evidence>
<dbReference type="InterPro" id="IPR015803">
    <property type="entry name" value="Cys-tRNA-ligase"/>
</dbReference>
<evidence type="ECO:0000256" key="11">
    <source>
        <dbReference type="ARBA" id="ARBA00023146"/>
    </source>
</evidence>
<dbReference type="GO" id="GO:0004817">
    <property type="term" value="F:cysteine-tRNA ligase activity"/>
    <property type="evidence" value="ECO:0007669"/>
    <property type="project" value="UniProtKB-UniRule"/>
</dbReference>
<dbReference type="EMBL" id="JAZHOG010000002">
    <property type="protein sequence ID" value="MEJ8566843.1"/>
    <property type="molecule type" value="Genomic_DNA"/>
</dbReference>
<feature type="binding site" evidence="13">
    <location>
        <position position="282"/>
    </location>
    <ligand>
        <name>ATP</name>
        <dbReference type="ChEBI" id="CHEBI:30616"/>
    </ligand>
</feature>
<dbReference type="Pfam" id="PF01406">
    <property type="entry name" value="tRNA-synt_1e"/>
    <property type="match status" value="1"/>
</dbReference>
<dbReference type="NCBIfam" id="TIGR00435">
    <property type="entry name" value="cysS"/>
    <property type="match status" value="1"/>
</dbReference>
<dbReference type="Pfam" id="PF23493">
    <property type="entry name" value="CysS_C"/>
    <property type="match status" value="1"/>
</dbReference>
<dbReference type="GO" id="GO:0006423">
    <property type="term" value="P:cysteinyl-tRNA aminoacylation"/>
    <property type="evidence" value="ECO:0007669"/>
    <property type="project" value="UniProtKB-UniRule"/>
</dbReference>
<feature type="binding site" evidence="13">
    <location>
        <position position="250"/>
    </location>
    <ligand>
        <name>Zn(2+)</name>
        <dbReference type="ChEBI" id="CHEBI:29105"/>
    </ligand>
</feature>
<keyword evidence="6 13" id="KW-0479">Metal-binding</keyword>
<dbReference type="Proteomes" id="UP001359886">
    <property type="component" value="Unassembled WGS sequence"/>
</dbReference>
<dbReference type="SUPFAM" id="SSF47323">
    <property type="entry name" value="Anticodon-binding domain of a subclass of class I aminoacyl-tRNA synthetases"/>
    <property type="match status" value="1"/>
</dbReference>
<keyword evidence="11 13" id="KW-0030">Aminoacyl-tRNA synthetase</keyword>
<evidence type="ECO:0000256" key="3">
    <source>
        <dbReference type="ARBA" id="ARBA00011245"/>
    </source>
</evidence>
<feature type="binding site" evidence="13">
    <location>
        <position position="246"/>
    </location>
    <ligand>
        <name>Zn(2+)</name>
        <dbReference type="ChEBI" id="CHEBI:29105"/>
    </ligand>
</feature>
<comment type="subcellular location">
    <subcellularLocation>
        <location evidence="1 13">Cytoplasm</location>
    </subcellularLocation>
</comment>
<keyword evidence="8 13" id="KW-0862">Zinc</keyword>
<accession>A0AAW9RAE6</accession>
<dbReference type="PANTHER" id="PTHR10890:SF3">
    <property type="entry name" value="CYSTEINE--TRNA LIGASE, CYTOPLASMIC"/>
    <property type="match status" value="1"/>
</dbReference>
<dbReference type="SUPFAM" id="SSF52374">
    <property type="entry name" value="Nucleotidylyl transferase"/>
    <property type="match status" value="1"/>
</dbReference>
<protein>
    <recommendedName>
        <fullName evidence="13">Cysteine--tRNA ligase</fullName>
        <ecNumber evidence="13">6.1.1.16</ecNumber>
    </recommendedName>
    <alternativeName>
        <fullName evidence="13">Cysteinyl-tRNA synthetase</fullName>
        <shortName evidence="13">CysRS</shortName>
    </alternativeName>
</protein>
<evidence type="ECO:0000256" key="12">
    <source>
        <dbReference type="ARBA" id="ARBA00047398"/>
    </source>
</evidence>
<dbReference type="RefSeq" id="WP_354694161.1">
    <property type="nucleotide sequence ID" value="NZ_JAZHOG010000002.1"/>
</dbReference>
<dbReference type="CDD" id="cd07963">
    <property type="entry name" value="Anticodon_Ia_Cys"/>
    <property type="match status" value="1"/>
</dbReference>
<evidence type="ECO:0000256" key="5">
    <source>
        <dbReference type="ARBA" id="ARBA00022598"/>
    </source>
</evidence>
<evidence type="ECO:0000256" key="13">
    <source>
        <dbReference type="HAMAP-Rule" id="MF_00041"/>
    </source>
</evidence>
<evidence type="ECO:0000256" key="10">
    <source>
        <dbReference type="ARBA" id="ARBA00022917"/>
    </source>
</evidence>
<organism evidence="15 16">
    <name type="scientific">Elongatibacter sediminis</name>
    <dbReference type="NCBI Taxonomy" id="3119006"/>
    <lineage>
        <taxon>Bacteria</taxon>
        <taxon>Pseudomonadati</taxon>
        <taxon>Pseudomonadota</taxon>
        <taxon>Gammaproteobacteria</taxon>
        <taxon>Chromatiales</taxon>
        <taxon>Wenzhouxiangellaceae</taxon>
        <taxon>Elongatibacter</taxon>
    </lineage>
</organism>
<keyword evidence="5 13" id="KW-0436">Ligase</keyword>
<evidence type="ECO:0000256" key="7">
    <source>
        <dbReference type="ARBA" id="ARBA00022741"/>
    </source>
</evidence>
<sequence>MPFRHLANRTSAVAIQLYNTLTREKQAFEPLDPKRVTLYVCGPTVYNYAHIGNARPAVIFDLLRRVLERHYPEVAYARNITDVDDKINAAAAERGVPIEDITSRYTAAYLEDMAALGVRPPTLQPRATGHIEPMIRMIERLIESGHAYVAEGHVLFAIDSYDRYGALSRRDMREMVAGARVEVAPYKRHPGDFVLWKPSVKPQPGWDSPWGWGRPGWHLECSTMAESHLGETIDIHGGGQDLIFPHHENEIAQSVCSHGGKPFARYWMHNGFVTIEKRKMSKSLGNTLVVHELLKSWPGEVMRYLLLSAHYRQPLDWSDLELERARRTLDRLYGVLRTASDRFGPFEAAPQPGEGFLAALDDDLNTPVALAEFNRVARELAKAEDRQTARTLAAELLADAELIGLLQTPFDQWFSAGASDEEAARIDDLIAQRNAARADRDFATADRIRDELTDMGIVLEDRDGQTRWRRAEP</sequence>
<feature type="binding site" evidence="13">
    <location>
        <position position="221"/>
    </location>
    <ligand>
        <name>Zn(2+)</name>
        <dbReference type="ChEBI" id="CHEBI:29105"/>
    </ligand>
</feature>
<keyword evidence="7 13" id="KW-0547">Nucleotide-binding</keyword>
<dbReference type="InterPro" id="IPR056411">
    <property type="entry name" value="CysS_C"/>
</dbReference>
<dbReference type="InterPro" id="IPR032678">
    <property type="entry name" value="tRNA-synt_1_cat_dom"/>
</dbReference>
<keyword evidence="9 13" id="KW-0067">ATP-binding</keyword>
<evidence type="ECO:0000256" key="8">
    <source>
        <dbReference type="ARBA" id="ARBA00022833"/>
    </source>
</evidence>
<dbReference type="CDD" id="cd00672">
    <property type="entry name" value="CysRS_core"/>
    <property type="match status" value="1"/>
</dbReference>
<feature type="short sequence motif" description="'HIGH' region" evidence="13">
    <location>
        <begin position="43"/>
        <end position="53"/>
    </location>
</feature>
<evidence type="ECO:0000256" key="9">
    <source>
        <dbReference type="ARBA" id="ARBA00022840"/>
    </source>
</evidence>
<comment type="caution">
    <text evidence="15">The sequence shown here is derived from an EMBL/GenBank/DDBJ whole genome shotgun (WGS) entry which is preliminary data.</text>
</comment>
<dbReference type="AlphaFoldDB" id="A0AAW9RAE6"/>
<proteinExistence type="inferred from homology"/>
<feature type="short sequence motif" description="'KMSKS' region" evidence="13">
    <location>
        <begin position="279"/>
        <end position="283"/>
    </location>
</feature>